<organism evidence="1 2">
    <name type="scientific">Vagococcus salmoninarum</name>
    <dbReference type="NCBI Taxonomy" id="2739"/>
    <lineage>
        <taxon>Bacteria</taxon>
        <taxon>Bacillati</taxon>
        <taxon>Bacillota</taxon>
        <taxon>Bacilli</taxon>
        <taxon>Lactobacillales</taxon>
        <taxon>Enterococcaceae</taxon>
        <taxon>Vagococcus</taxon>
    </lineage>
</organism>
<name>A0A429ZNE9_9ENTE</name>
<evidence type="ECO:0000313" key="2">
    <source>
        <dbReference type="Proteomes" id="UP000287239"/>
    </source>
</evidence>
<proteinExistence type="predicted"/>
<keyword evidence="2" id="KW-1185">Reference proteome</keyword>
<evidence type="ECO:0000313" key="1">
    <source>
        <dbReference type="EMBL" id="RST95196.1"/>
    </source>
</evidence>
<dbReference type="OrthoDB" id="9797501at2"/>
<evidence type="ECO:0008006" key="3">
    <source>
        <dbReference type="Google" id="ProtNLM"/>
    </source>
</evidence>
<dbReference type="GO" id="GO:0000150">
    <property type="term" value="F:DNA strand exchange activity"/>
    <property type="evidence" value="ECO:0007669"/>
    <property type="project" value="InterPro"/>
</dbReference>
<dbReference type="Gene3D" id="3.40.50.1390">
    <property type="entry name" value="Resolvase, N-terminal catalytic domain"/>
    <property type="match status" value="1"/>
</dbReference>
<reference evidence="1 2" key="1">
    <citation type="submission" date="2017-05" db="EMBL/GenBank/DDBJ databases">
        <title>Vagococcus spp. assemblies.</title>
        <authorList>
            <person name="Gulvik C.A."/>
        </authorList>
    </citation>
    <scope>NUCLEOTIDE SEQUENCE [LARGE SCALE GENOMIC DNA]</scope>
    <source>
        <strain evidence="1 2">NCFB 2777</strain>
    </source>
</reference>
<gene>
    <name evidence="1" type="ORF">CBF35_08405</name>
</gene>
<dbReference type="EMBL" id="NGJU01000011">
    <property type="protein sequence ID" value="RST95196.1"/>
    <property type="molecule type" value="Genomic_DNA"/>
</dbReference>
<comment type="caution">
    <text evidence="1">The sequence shown here is derived from an EMBL/GenBank/DDBJ whole genome shotgun (WGS) entry which is preliminary data.</text>
</comment>
<dbReference type="InterPro" id="IPR036162">
    <property type="entry name" value="Resolvase-like_N_sf"/>
</dbReference>
<dbReference type="RefSeq" id="WP_126780051.1">
    <property type="nucleotide sequence ID" value="NZ_NGJU01000011.1"/>
</dbReference>
<dbReference type="SUPFAM" id="SSF53041">
    <property type="entry name" value="Resolvase-like"/>
    <property type="match status" value="1"/>
</dbReference>
<protein>
    <recommendedName>
        <fullName evidence="3">Resolvase/invertase-type recombinase catalytic domain-containing protein</fullName>
    </recommendedName>
</protein>
<sequence length="171" mass="19583">MAIYGYVQSNHPGKLLEQIKVLMTQKCDSVVIEDENDSSQTKLSDLITKIQAGDKLITVDVKVLNLNIESFIKFLSDLERRQATFVSVNDRFDSRLAYSLKDNLKLFNKLSALSKKSKEGKSEIKETGRPKIDESKIKEINYLYNDKKMNMRQIAEMCDVALGTVHKYLNK</sequence>
<dbReference type="GO" id="GO:0003677">
    <property type="term" value="F:DNA binding"/>
    <property type="evidence" value="ECO:0007669"/>
    <property type="project" value="InterPro"/>
</dbReference>
<dbReference type="GeneID" id="98568389"/>
<dbReference type="Proteomes" id="UP000287239">
    <property type="component" value="Unassembled WGS sequence"/>
</dbReference>
<accession>A0A429ZNE9</accession>
<dbReference type="AlphaFoldDB" id="A0A429ZNE9"/>